<dbReference type="PANTHER" id="PTHR30468">
    <property type="entry name" value="ALPHA-KETOGLUTARATE-DEPENDENT SULFONATE DIOXYGENASE"/>
    <property type="match status" value="1"/>
</dbReference>
<evidence type="ECO:0000256" key="3">
    <source>
        <dbReference type="ARBA" id="ARBA00022964"/>
    </source>
</evidence>
<keyword evidence="8" id="KW-1185">Reference proteome</keyword>
<dbReference type="SUPFAM" id="SSF51197">
    <property type="entry name" value="Clavaminate synthase-like"/>
    <property type="match status" value="1"/>
</dbReference>
<dbReference type="InterPro" id="IPR051323">
    <property type="entry name" value="AtsK-like"/>
</dbReference>
<dbReference type="RefSeq" id="WP_306940759.1">
    <property type="nucleotide sequence ID" value="NZ_CP132976.1"/>
</dbReference>
<organism evidence="7 8">
    <name type="scientific">Achromobacter seleniivolatilans</name>
    <dbReference type="NCBI Taxonomy" id="3047478"/>
    <lineage>
        <taxon>Bacteria</taxon>
        <taxon>Pseudomonadati</taxon>
        <taxon>Pseudomonadota</taxon>
        <taxon>Betaproteobacteria</taxon>
        <taxon>Burkholderiales</taxon>
        <taxon>Alcaligenaceae</taxon>
        <taxon>Achromobacter</taxon>
    </lineage>
</organism>
<evidence type="ECO:0000256" key="1">
    <source>
        <dbReference type="ARBA" id="ARBA00005896"/>
    </source>
</evidence>
<dbReference type="Gene3D" id="3.60.130.10">
    <property type="entry name" value="Clavaminate synthase-like"/>
    <property type="match status" value="1"/>
</dbReference>
<dbReference type="InterPro" id="IPR003819">
    <property type="entry name" value="TauD/TfdA-like"/>
</dbReference>
<reference evidence="7 8" key="1">
    <citation type="submission" date="2023-08" db="EMBL/GenBank/DDBJ databases">
        <title>Achromobacter seleniivolatilans sp. nov., isolated from seleniferous soil.</title>
        <authorList>
            <person name="Zhang S."/>
            <person name="Li K."/>
            <person name="Peng J."/>
            <person name="Zhao Q."/>
            <person name="Wang H."/>
            <person name="Guo Y."/>
        </authorList>
    </citation>
    <scope>NUCLEOTIDE SEQUENCE [LARGE SCALE GENOMIC DNA]</scope>
    <source>
        <strain evidence="7 8">R39</strain>
    </source>
</reference>
<dbReference type="Pfam" id="PF02668">
    <property type="entry name" value="TauD"/>
    <property type="match status" value="1"/>
</dbReference>
<evidence type="ECO:0000256" key="5">
    <source>
        <dbReference type="ARBA" id="ARBA00023004"/>
    </source>
</evidence>
<dbReference type="EMBL" id="CP132976">
    <property type="protein sequence ID" value="WMD19232.1"/>
    <property type="molecule type" value="Genomic_DNA"/>
</dbReference>
<evidence type="ECO:0000256" key="4">
    <source>
        <dbReference type="ARBA" id="ARBA00023002"/>
    </source>
</evidence>
<name>A0ABY9M046_9BURK</name>
<evidence type="ECO:0000256" key="2">
    <source>
        <dbReference type="ARBA" id="ARBA00022723"/>
    </source>
</evidence>
<keyword evidence="5" id="KW-0408">Iron</keyword>
<protein>
    <submittedName>
        <fullName evidence="7">TauD/TfdA family dioxygenase</fullName>
    </submittedName>
</protein>
<dbReference type="PANTHER" id="PTHR30468:SF1">
    <property type="entry name" value="ALPHA-KETOGLUTARATE-DEPENDENT SULFONATE DIOXYGENASE"/>
    <property type="match status" value="1"/>
</dbReference>
<accession>A0ABY9M046</accession>
<evidence type="ECO:0000313" key="8">
    <source>
        <dbReference type="Proteomes" id="UP001234798"/>
    </source>
</evidence>
<proteinExistence type="inferred from homology"/>
<dbReference type="InterPro" id="IPR042098">
    <property type="entry name" value="TauD-like_sf"/>
</dbReference>
<keyword evidence="2" id="KW-0479">Metal-binding</keyword>
<dbReference type="GO" id="GO:0051213">
    <property type="term" value="F:dioxygenase activity"/>
    <property type="evidence" value="ECO:0007669"/>
    <property type="project" value="UniProtKB-KW"/>
</dbReference>
<feature type="domain" description="TauD/TfdA-like" evidence="6">
    <location>
        <begin position="29"/>
        <end position="301"/>
    </location>
</feature>
<sequence>MSPSNALRRDDSTLGAAVARQQPVPQSFEVRRLSGPVGAEIIGLDLSHELTPADFARVHKAHLDHHLLIFRDQRITPQQHIDFSRRFGPLMIHVLHQFHLANHPEILIVSNIVEDGKPVGLGDAGKYWHSDISYKELPSLGSLLHAQELPSEGGDTLFADMHLAYDTLPAALLKAIEGKRAVHSYLAQYGQLQKEGNWRPNLSAQQIAQVQEVVHPVVRTHPENGRRALFVSEGFTTRIVDIPEDESRALLAELFAHSIRAEHIYRHRWQPHDLVFWDNRSLIHLAGGTPDQLRRKLYRTTIEGDTPR</sequence>
<gene>
    <name evidence="7" type="ORF">RAS12_21775</name>
</gene>
<dbReference type="Proteomes" id="UP001234798">
    <property type="component" value="Chromosome"/>
</dbReference>
<comment type="similarity">
    <text evidence="1">Belongs to the TfdA dioxygenase family.</text>
</comment>
<keyword evidence="4" id="KW-0560">Oxidoreductase</keyword>
<keyword evidence="3 7" id="KW-0223">Dioxygenase</keyword>
<evidence type="ECO:0000313" key="7">
    <source>
        <dbReference type="EMBL" id="WMD19232.1"/>
    </source>
</evidence>
<evidence type="ECO:0000259" key="6">
    <source>
        <dbReference type="Pfam" id="PF02668"/>
    </source>
</evidence>